<reference evidence="1" key="1">
    <citation type="journal article" date="2021" name="bioRxiv">
        <title>Whole Genome Assembly and Annotation of Northern Wild Rice, Zizania palustris L., Supports a Whole Genome Duplication in the Zizania Genus.</title>
        <authorList>
            <person name="Haas M."/>
            <person name="Kono T."/>
            <person name="Macchietto M."/>
            <person name="Millas R."/>
            <person name="McGilp L."/>
            <person name="Shao M."/>
            <person name="Duquette J."/>
            <person name="Hirsch C.N."/>
            <person name="Kimball J."/>
        </authorList>
    </citation>
    <scope>NUCLEOTIDE SEQUENCE</scope>
    <source>
        <tissue evidence="1">Fresh leaf tissue</tissue>
    </source>
</reference>
<dbReference type="AlphaFoldDB" id="A0A8J5WFY6"/>
<reference evidence="1" key="2">
    <citation type="submission" date="2021-02" db="EMBL/GenBank/DDBJ databases">
        <authorList>
            <person name="Kimball J.A."/>
            <person name="Haas M.W."/>
            <person name="Macchietto M."/>
            <person name="Kono T."/>
            <person name="Duquette J."/>
            <person name="Shao M."/>
        </authorList>
    </citation>
    <scope>NUCLEOTIDE SEQUENCE</scope>
    <source>
        <tissue evidence="1">Fresh leaf tissue</tissue>
    </source>
</reference>
<comment type="caution">
    <text evidence="1">The sequence shown here is derived from an EMBL/GenBank/DDBJ whole genome shotgun (WGS) entry which is preliminary data.</text>
</comment>
<dbReference type="EMBL" id="JAAALK010000081">
    <property type="protein sequence ID" value="KAG8089390.1"/>
    <property type="molecule type" value="Genomic_DNA"/>
</dbReference>
<evidence type="ECO:0000313" key="1">
    <source>
        <dbReference type="EMBL" id="KAG8089390.1"/>
    </source>
</evidence>
<gene>
    <name evidence="1" type="ORF">GUJ93_ZPchr0011g27761</name>
</gene>
<accession>A0A8J5WFY6</accession>
<name>A0A8J5WFY6_ZIZPA</name>
<dbReference type="Proteomes" id="UP000729402">
    <property type="component" value="Unassembled WGS sequence"/>
</dbReference>
<keyword evidence="2" id="KW-1185">Reference proteome</keyword>
<sequence>MRLHNCVWHHADTYCFTWTADDSGNGVLDLEKQRVKACFLCPCRQIFIPAAWIHIAAATAGSVPPLLHWDCVAVASGLCCRSR</sequence>
<evidence type="ECO:0000313" key="2">
    <source>
        <dbReference type="Proteomes" id="UP000729402"/>
    </source>
</evidence>
<proteinExistence type="predicted"/>
<protein>
    <submittedName>
        <fullName evidence="1">Uncharacterized protein</fullName>
    </submittedName>
</protein>
<organism evidence="1 2">
    <name type="scientific">Zizania palustris</name>
    <name type="common">Northern wild rice</name>
    <dbReference type="NCBI Taxonomy" id="103762"/>
    <lineage>
        <taxon>Eukaryota</taxon>
        <taxon>Viridiplantae</taxon>
        <taxon>Streptophyta</taxon>
        <taxon>Embryophyta</taxon>
        <taxon>Tracheophyta</taxon>
        <taxon>Spermatophyta</taxon>
        <taxon>Magnoliopsida</taxon>
        <taxon>Liliopsida</taxon>
        <taxon>Poales</taxon>
        <taxon>Poaceae</taxon>
        <taxon>BOP clade</taxon>
        <taxon>Oryzoideae</taxon>
        <taxon>Oryzeae</taxon>
        <taxon>Zizaniinae</taxon>
        <taxon>Zizania</taxon>
    </lineage>
</organism>